<name>A0A0C2WKY4_AMAMK</name>
<organism evidence="1 2">
    <name type="scientific">Amanita muscaria (strain Koide BX008)</name>
    <dbReference type="NCBI Taxonomy" id="946122"/>
    <lineage>
        <taxon>Eukaryota</taxon>
        <taxon>Fungi</taxon>
        <taxon>Dikarya</taxon>
        <taxon>Basidiomycota</taxon>
        <taxon>Agaricomycotina</taxon>
        <taxon>Agaricomycetes</taxon>
        <taxon>Agaricomycetidae</taxon>
        <taxon>Agaricales</taxon>
        <taxon>Pluteineae</taxon>
        <taxon>Amanitaceae</taxon>
        <taxon>Amanita</taxon>
    </lineage>
</organism>
<dbReference type="EMBL" id="KN818373">
    <property type="protein sequence ID" value="KIL57341.1"/>
    <property type="molecule type" value="Genomic_DNA"/>
</dbReference>
<accession>A0A0C2WKY4</accession>
<proteinExistence type="predicted"/>
<gene>
    <name evidence="1" type="ORF">M378DRAFT_171846</name>
</gene>
<protein>
    <submittedName>
        <fullName evidence="1">Uncharacterized protein</fullName>
    </submittedName>
</protein>
<evidence type="ECO:0000313" key="1">
    <source>
        <dbReference type="EMBL" id="KIL57341.1"/>
    </source>
</evidence>
<dbReference type="AlphaFoldDB" id="A0A0C2WKY4"/>
<dbReference type="HOGENOM" id="CLU_3092816_0_0_1"/>
<evidence type="ECO:0000313" key="2">
    <source>
        <dbReference type="Proteomes" id="UP000054549"/>
    </source>
</evidence>
<feature type="non-terminal residue" evidence="1">
    <location>
        <position position="1"/>
    </location>
</feature>
<reference evidence="1 2" key="1">
    <citation type="submission" date="2014-04" db="EMBL/GenBank/DDBJ databases">
        <title>Evolutionary Origins and Diversification of the Mycorrhizal Mutualists.</title>
        <authorList>
            <consortium name="DOE Joint Genome Institute"/>
            <consortium name="Mycorrhizal Genomics Consortium"/>
            <person name="Kohler A."/>
            <person name="Kuo A."/>
            <person name="Nagy L.G."/>
            <person name="Floudas D."/>
            <person name="Copeland A."/>
            <person name="Barry K.W."/>
            <person name="Cichocki N."/>
            <person name="Veneault-Fourrey C."/>
            <person name="LaButti K."/>
            <person name="Lindquist E.A."/>
            <person name="Lipzen A."/>
            <person name="Lundell T."/>
            <person name="Morin E."/>
            <person name="Murat C."/>
            <person name="Riley R."/>
            <person name="Ohm R."/>
            <person name="Sun H."/>
            <person name="Tunlid A."/>
            <person name="Henrissat B."/>
            <person name="Grigoriev I.V."/>
            <person name="Hibbett D.S."/>
            <person name="Martin F."/>
        </authorList>
    </citation>
    <scope>NUCLEOTIDE SEQUENCE [LARGE SCALE GENOMIC DNA]</scope>
    <source>
        <strain evidence="1 2">Koide BX008</strain>
    </source>
</reference>
<dbReference type="InParanoid" id="A0A0C2WKY4"/>
<sequence length="52" mass="5841">TARATGRASLEVQWSVTVAHTNVDIRERAPMSPLIRVLVVEPVVRGKRILYK</sequence>
<keyword evidence="2" id="KW-1185">Reference proteome</keyword>
<dbReference type="Proteomes" id="UP000054549">
    <property type="component" value="Unassembled WGS sequence"/>
</dbReference>